<dbReference type="Proteomes" id="UP001139365">
    <property type="component" value="Unassembled WGS sequence"/>
</dbReference>
<accession>A0AAE3FI77</accession>
<proteinExistence type="predicted"/>
<feature type="chain" id="PRO_5042058453" evidence="2">
    <location>
        <begin position="28"/>
        <end position="376"/>
    </location>
</feature>
<dbReference type="PANTHER" id="PTHR37834:SF2">
    <property type="entry name" value="ESTERASE, SGNH HYDROLASE-TYPE"/>
    <property type="match status" value="1"/>
</dbReference>
<dbReference type="InterPro" id="IPR036514">
    <property type="entry name" value="SGNH_hydro_sf"/>
</dbReference>
<dbReference type="AlphaFoldDB" id="A0AAE3FI77"/>
<keyword evidence="2" id="KW-0732">Signal</keyword>
<dbReference type="GO" id="GO:0052689">
    <property type="term" value="F:carboxylic ester hydrolase activity"/>
    <property type="evidence" value="ECO:0007669"/>
    <property type="project" value="InterPro"/>
</dbReference>
<reference evidence="4 5" key="1">
    <citation type="submission" date="2022-03" db="EMBL/GenBank/DDBJ databases">
        <title>Metagenome-assembled genomes from swine fecal metagenomes.</title>
        <authorList>
            <person name="Holman D.B."/>
            <person name="Kommadath A."/>
        </authorList>
    </citation>
    <scope>NUCLEOTIDE SEQUENCE [LARGE SCALE GENOMIC DNA]</scope>
    <source>
        <strain evidence="4">SUG147</strain>
    </source>
</reference>
<evidence type="ECO:0000256" key="2">
    <source>
        <dbReference type="SAM" id="SignalP"/>
    </source>
</evidence>
<dbReference type="InterPro" id="IPR013830">
    <property type="entry name" value="SGNH_hydro"/>
</dbReference>
<organism evidence="4 5">
    <name type="scientific">Candidatus Colimorpha enterica</name>
    <dbReference type="NCBI Taxonomy" id="3083063"/>
    <lineage>
        <taxon>Bacteria</taxon>
        <taxon>Pseudomonadati</taxon>
        <taxon>Bacteroidota</taxon>
        <taxon>Bacteroidia</taxon>
        <taxon>Bacteroidales</taxon>
        <taxon>Candidatus Colimorpha</taxon>
    </lineage>
</organism>
<comment type="caution">
    <text evidence="4">The sequence shown here is derived from an EMBL/GenBank/DDBJ whole genome shotgun (WGS) entry which is preliminary data.</text>
</comment>
<evidence type="ECO:0000259" key="3">
    <source>
        <dbReference type="Pfam" id="PF13472"/>
    </source>
</evidence>
<dbReference type="SUPFAM" id="SSF52266">
    <property type="entry name" value="SGNH hydrolase"/>
    <property type="match status" value="1"/>
</dbReference>
<dbReference type="InterPro" id="IPR037461">
    <property type="entry name" value="CtCE2-like_dom"/>
</dbReference>
<dbReference type="Pfam" id="PF13472">
    <property type="entry name" value="Lipase_GDSL_2"/>
    <property type="match status" value="1"/>
</dbReference>
<protein>
    <submittedName>
        <fullName evidence="4">SGNH/GDSL hydrolase family protein</fullName>
    </submittedName>
</protein>
<evidence type="ECO:0000313" key="5">
    <source>
        <dbReference type="Proteomes" id="UP001139365"/>
    </source>
</evidence>
<evidence type="ECO:0000256" key="1">
    <source>
        <dbReference type="SAM" id="MobiDB-lite"/>
    </source>
</evidence>
<evidence type="ECO:0000313" key="4">
    <source>
        <dbReference type="EMBL" id="MCI5755975.1"/>
    </source>
</evidence>
<keyword evidence="4" id="KW-0378">Hydrolase</keyword>
<feature type="region of interest" description="Disordered" evidence="1">
    <location>
        <begin position="29"/>
        <end position="51"/>
    </location>
</feature>
<dbReference type="InterPro" id="IPR052762">
    <property type="entry name" value="PCW_deacetylase/CE"/>
</dbReference>
<feature type="signal peptide" evidence="2">
    <location>
        <begin position="1"/>
        <end position="27"/>
    </location>
</feature>
<name>A0AAE3FI77_9BACT</name>
<dbReference type="Gene3D" id="2.60.120.260">
    <property type="entry name" value="Galactose-binding domain-like"/>
    <property type="match status" value="1"/>
</dbReference>
<dbReference type="PANTHER" id="PTHR37834">
    <property type="entry name" value="GDSL-LIKE LIPASE/ACYLHYDROLASE DOMAIN PROTEIN (AFU_ORTHOLOGUE AFUA_2G00620)"/>
    <property type="match status" value="1"/>
</dbReference>
<dbReference type="CDD" id="cd01831">
    <property type="entry name" value="Endoglucanase_E_like"/>
    <property type="match status" value="1"/>
</dbReference>
<feature type="domain" description="SGNH hydrolase-type esterase" evidence="3">
    <location>
        <begin position="186"/>
        <end position="338"/>
    </location>
</feature>
<dbReference type="EMBL" id="JALEMU010000105">
    <property type="protein sequence ID" value="MCI5755975.1"/>
    <property type="molecule type" value="Genomic_DNA"/>
</dbReference>
<gene>
    <name evidence="4" type="ORF">MR241_06750</name>
</gene>
<dbReference type="Gene3D" id="3.40.50.1110">
    <property type="entry name" value="SGNH hydrolase"/>
    <property type="match status" value="1"/>
</dbReference>
<dbReference type="PROSITE" id="PS51257">
    <property type="entry name" value="PROKAR_LIPOPROTEIN"/>
    <property type="match status" value="1"/>
</dbReference>
<feature type="compositionally biased region" description="Polar residues" evidence="1">
    <location>
        <begin position="37"/>
        <end position="51"/>
    </location>
</feature>
<sequence length="376" mass="40168">MKKQLFPRSIKRLLTLILAAATLTGCSGGGNPAGTGEASQSVSTEPEVSGSTGAVQYEKTVLSHTDFDNIAICGRSLHTEKGYRLEWPYSGFTLRGYFDGSISIQVADAQGYADNASLTVTVDGNAEQKTLLKGAKSLVIADVEKGYHEITVRKGAEITAFRFTLTGLSFTGCLLEPAEPELRIEFIGDSITNGVGATTEDGTLRYPHGVNCLSAYSGMTAGRLGAEANIIALSGWGISKGSSSPTEIIPPIYGKYSPFDESGAEWDFSSFRPDVIVLALGTNDGGADPEKFRTESVAFLKQLREKNPGVPIIWIYGMMGSTLSGEVKQAIADSGLDGIKYVKMPANCAGGDRHPTEKAQEEYADKLIKEINRIIK</sequence>